<keyword evidence="1" id="KW-0472">Membrane</keyword>
<dbReference type="AlphaFoldDB" id="A0A4R8LL39"/>
<evidence type="ECO:0000256" key="1">
    <source>
        <dbReference type="SAM" id="Phobius"/>
    </source>
</evidence>
<reference evidence="2 3" key="1">
    <citation type="submission" date="2019-03" db="EMBL/GenBank/DDBJ databases">
        <title>Genomic Encyclopedia of Type Strains, Phase IV (KMG-IV): sequencing the most valuable type-strain genomes for metagenomic binning, comparative biology and taxonomic classification.</title>
        <authorList>
            <person name="Goeker M."/>
        </authorList>
    </citation>
    <scope>NUCLEOTIDE SEQUENCE [LARGE SCALE GENOMIC DNA]</scope>
    <source>
        <strain evidence="2 3">DSM 17974</strain>
    </source>
</reference>
<accession>A0A4R8LL39</accession>
<keyword evidence="1" id="KW-1133">Transmembrane helix</keyword>
<organism evidence="2 3">
    <name type="scientific">Alicyclobacillus sacchari</name>
    <dbReference type="NCBI Taxonomy" id="392010"/>
    <lineage>
        <taxon>Bacteria</taxon>
        <taxon>Bacillati</taxon>
        <taxon>Bacillota</taxon>
        <taxon>Bacilli</taxon>
        <taxon>Bacillales</taxon>
        <taxon>Alicyclobacillaceae</taxon>
        <taxon>Alicyclobacillus</taxon>
    </lineage>
</organism>
<dbReference type="Proteomes" id="UP000294581">
    <property type="component" value="Unassembled WGS sequence"/>
</dbReference>
<name>A0A4R8LL39_9BACL</name>
<proteinExistence type="predicted"/>
<keyword evidence="1" id="KW-0812">Transmembrane</keyword>
<gene>
    <name evidence="2" type="ORF">C7445_108121</name>
</gene>
<protein>
    <submittedName>
        <fullName evidence="2">Uncharacterized protein</fullName>
    </submittedName>
</protein>
<dbReference type="EMBL" id="SORF01000008">
    <property type="protein sequence ID" value="TDY45297.1"/>
    <property type="molecule type" value="Genomic_DNA"/>
</dbReference>
<sequence length="83" mass="9455">MKIGVTGAIHASSMCRGSPVGLYLDCMKMKSDSSAYRNNRVASQIRWGVWLWHIISVFVCASIVNIYLIERGRYRQKAESKRC</sequence>
<comment type="caution">
    <text evidence="2">The sequence shown here is derived from an EMBL/GenBank/DDBJ whole genome shotgun (WGS) entry which is preliminary data.</text>
</comment>
<feature type="transmembrane region" description="Helical" evidence="1">
    <location>
        <begin position="50"/>
        <end position="69"/>
    </location>
</feature>
<evidence type="ECO:0000313" key="3">
    <source>
        <dbReference type="Proteomes" id="UP000294581"/>
    </source>
</evidence>
<evidence type="ECO:0000313" key="2">
    <source>
        <dbReference type="EMBL" id="TDY45297.1"/>
    </source>
</evidence>
<keyword evidence="3" id="KW-1185">Reference proteome</keyword>